<evidence type="ECO:0000313" key="1">
    <source>
        <dbReference type="EMBL" id="KAI1695273.1"/>
    </source>
</evidence>
<name>A0AAD4MI10_9BILA</name>
<keyword evidence="2" id="KW-1185">Reference proteome</keyword>
<reference evidence="1" key="1">
    <citation type="submission" date="2022-01" db="EMBL/GenBank/DDBJ databases">
        <title>Genome Sequence Resource for Two Populations of Ditylenchus destructor, the Migratory Endoparasitic Phytonematode.</title>
        <authorList>
            <person name="Zhang H."/>
            <person name="Lin R."/>
            <person name="Xie B."/>
        </authorList>
    </citation>
    <scope>NUCLEOTIDE SEQUENCE</scope>
    <source>
        <strain evidence="1">BazhouSP</strain>
    </source>
</reference>
<proteinExistence type="predicted"/>
<gene>
    <name evidence="1" type="ORF">DdX_19668</name>
</gene>
<dbReference type="EMBL" id="JAKKPZ010000420">
    <property type="protein sequence ID" value="KAI1695273.1"/>
    <property type="molecule type" value="Genomic_DNA"/>
</dbReference>
<comment type="caution">
    <text evidence="1">The sequence shown here is derived from an EMBL/GenBank/DDBJ whole genome shotgun (WGS) entry which is preliminary data.</text>
</comment>
<dbReference type="Proteomes" id="UP001201812">
    <property type="component" value="Unassembled WGS sequence"/>
</dbReference>
<organism evidence="1 2">
    <name type="scientific">Ditylenchus destructor</name>
    <dbReference type="NCBI Taxonomy" id="166010"/>
    <lineage>
        <taxon>Eukaryota</taxon>
        <taxon>Metazoa</taxon>
        <taxon>Ecdysozoa</taxon>
        <taxon>Nematoda</taxon>
        <taxon>Chromadorea</taxon>
        <taxon>Rhabditida</taxon>
        <taxon>Tylenchina</taxon>
        <taxon>Tylenchomorpha</taxon>
        <taxon>Sphaerularioidea</taxon>
        <taxon>Anguinidae</taxon>
        <taxon>Anguininae</taxon>
        <taxon>Ditylenchus</taxon>
    </lineage>
</organism>
<dbReference type="AlphaFoldDB" id="A0AAD4MI10"/>
<evidence type="ECO:0000313" key="2">
    <source>
        <dbReference type="Proteomes" id="UP001201812"/>
    </source>
</evidence>
<accession>A0AAD4MI10</accession>
<sequence>MFMNITTFEIDSEKLAVNFTCTSPQSLDKEETMQPWSASLGWRSSTNFAKISNTSITCSTVQRQVILPDKDCQINVYYHDDRTPELYSSNTLFYFQRNNNNSFMPVLIAIHSKHYNDEDSFPNSTKDTEKGCFLTENMYNILSMCNNTLMAEEYSNSVPKTKFLAKRPYKVYYVYGRMFNNVYALYEYYTHFHYHKYIPSAGFMFCNKAYVFGSSVNAEIINTTLFEIAMWPTPNNQSIKPLTNQLQFVIGDLTCTTLDDMEYYSEPLHSLLLHFYYKHKNVTQITPLLPIDSEHWIATFVQNKCIKVQMSVFHHYCFCMGTNKSERFCKKSKNFQPISFGNLGKLDDPISSNTVTPTSNSTESPRKITVSETTLLNSTVADVYKDTSEEEEWIEDDIIIQLIKWRVPESMYNALLSSFFYLGILAHIAQLIDASDSSSSSGADLSETLENPFSVFNQEPESDSSWETSPGCSDVLHDVDKLAYCFFYNFGYQPGHFDSNLDDLKDQASWENGYEVISNFIQKQTGCDIARFKLIQQSIDSSEENDSDKTGCLQYKYKTLSSSIPAIHIQQTLTGSYNNFSNTFNPEADVCSKTNGELQSTESSLMVDLDEENQLQVEINAYAGHTIIRLSESRDPKIGIQRWIRLHCYTCGAFLDVVEHCKKRRIEYGNAGCGGPEDDSYGVIPGDEGQCKNS</sequence>
<protein>
    <submittedName>
        <fullName evidence="1">Uncharacterized protein</fullName>
    </submittedName>
</protein>